<protein>
    <submittedName>
        <fullName evidence="4">N-acyl-D-amino-acid deacylase</fullName>
    </submittedName>
</protein>
<dbReference type="Pfam" id="PF07969">
    <property type="entry name" value="Amidohydro_3"/>
    <property type="match status" value="1"/>
</dbReference>
<dbReference type="InterPro" id="IPR023100">
    <property type="entry name" value="D-aminoacylase_insert_dom_sf"/>
</dbReference>
<evidence type="ECO:0000313" key="5">
    <source>
        <dbReference type="Proteomes" id="UP000289437"/>
    </source>
</evidence>
<dbReference type="Gene3D" id="3.30.1490.130">
    <property type="entry name" value="D-aminoacylase. Domain 3"/>
    <property type="match status" value="1"/>
</dbReference>
<evidence type="ECO:0000256" key="2">
    <source>
        <dbReference type="ARBA" id="ARBA00022801"/>
    </source>
</evidence>
<accession>A0A4Q0SYM0</accession>
<dbReference type="GO" id="GO:0006046">
    <property type="term" value="P:N-acetylglucosamine catabolic process"/>
    <property type="evidence" value="ECO:0007669"/>
    <property type="project" value="TreeGrafter"/>
</dbReference>
<name>A0A4Q0SYM0_9BACT</name>
<comment type="caution">
    <text evidence="4">The sequence shown here is derived from an EMBL/GenBank/DDBJ whole genome shotgun (WGS) entry which is preliminary data.</text>
</comment>
<dbReference type="Gene3D" id="3.20.20.140">
    <property type="entry name" value="Metal-dependent hydrolases"/>
    <property type="match status" value="1"/>
</dbReference>
<reference evidence="4 5" key="1">
    <citation type="submission" date="2018-11" db="EMBL/GenBank/DDBJ databases">
        <authorList>
            <person name="Mardanov A.V."/>
            <person name="Ravin N.V."/>
            <person name="Dedysh S.N."/>
        </authorList>
    </citation>
    <scope>NUCLEOTIDE SEQUENCE [LARGE SCALE GENOMIC DNA]</scope>
    <source>
        <strain evidence="4 5">AF10</strain>
    </source>
</reference>
<dbReference type="InterPro" id="IPR013108">
    <property type="entry name" value="Amidohydro_3"/>
</dbReference>
<dbReference type="GO" id="GO:0008448">
    <property type="term" value="F:N-acetylglucosamine-6-phosphate deacetylase activity"/>
    <property type="evidence" value="ECO:0007669"/>
    <property type="project" value="TreeGrafter"/>
</dbReference>
<proteinExistence type="inferred from homology"/>
<dbReference type="Gene3D" id="2.30.40.10">
    <property type="entry name" value="Urease, subunit C, domain 1"/>
    <property type="match status" value="1"/>
</dbReference>
<keyword evidence="2" id="KW-0378">Hydrolase</keyword>
<dbReference type="PANTHER" id="PTHR11113">
    <property type="entry name" value="N-ACETYLGLUCOSAMINE-6-PHOSPHATE DEACETYLASE"/>
    <property type="match status" value="1"/>
</dbReference>
<evidence type="ECO:0000259" key="3">
    <source>
        <dbReference type="Pfam" id="PF07969"/>
    </source>
</evidence>
<evidence type="ECO:0000313" key="4">
    <source>
        <dbReference type="EMBL" id="RXH54126.1"/>
    </source>
</evidence>
<dbReference type="EMBL" id="RDSM01000005">
    <property type="protein sequence ID" value="RXH54126.1"/>
    <property type="molecule type" value="Genomic_DNA"/>
</dbReference>
<reference evidence="5" key="2">
    <citation type="submission" date="2019-02" db="EMBL/GenBank/DDBJ databases">
        <title>Granulicella sibirica sp. nov., a psychrotolerant acidobacterium isolated from an organic soil layer in forested tundra, West Siberia.</title>
        <authorList>
            <person name="Oshkin I.Y."/>
            <person name="Kulichevskaya I.S."/>
            <person name="Rijpstra W.I.C."/>
            <person name="Sinninghe Damste J.S."/>
            <person name="Rakitin A.L."/>
            <person name="Ravin N.V."/>
            <person name="Dedysh S.N."/>
        </authorList>
    </citation>
    <scope>NUCLEOTIDE SEQUENCE [LARGE SCALE GENOMIC DNA]</scope>
    <source>
        <strain evidence="5">AF10</strain>
    </source>
</reference>
<organism evidence="4 5">
    <name type="scientific">Granulicella sibirica</name>
    <dbReference type="NCBI Taxonomy" id="2479048"/>
    <lineage>
        <taxon>Bacteria</taxon>
        <taxon>Pseudomonadati</taxon>
        <taxon>Acidobacteriota</taxon>
        <taxon>Terriglobia</taxon>
        <taxon>Terriglobales</taxon>
        <taxon>Acidobacteriaceae</taxon>
        <taxon>Granulicella</taxon>
    </lineage>
</organism>
<dbReference type="InterPro" id="IPR032466">
    <property type="entry name" value="Metal_Hydrolase"/>
</dbReference>
<dbReference type="AlphaFoldDB" id="A0A4Q0SYM0"/>
<evidence type="ECO:0000256" key="1">
    <source>
        <dbReference type="ARBA" id="ARBA00010716"/>
    </source>
</evidence>
<sequence length="533" mass="57053">MLLLRNALIVDGSRATPYAGSVLVSEGKIKAVGEVDAPADASVIELDGAVLSPGFIDLHSHSDLKVLENRREKSDQGITTEVVGNCGFSPYPCGHHADLLGEQNEGILNGEACWPSARGYLDAVRAASRLVHVESLIGHGALRTAGLGKDANTTELRDLDGLAGALDEALTEGAIGFSTGLMYAPGSQAPFAELEALCRVVAKHDKLYTSHMRSYSWELLESVDEQLELARRTGCRVQISHLQAVGRENWYKQCVALEKIEEARVAGIDIGFDCYPYLAGSTVMTQLLPQSALVGGLAGMLGVIASSRGDLERALNEETAQGWEDIFVSSLHSAENKELIGKPIAEISEARGTAPAATVLDILLEERGRVNIVAFNQSEANLKMLLTHPLASIITDGFYVAQRPHPRLAGAFPTFLGEFVRTRKWLSLSEAVRKITAAPAARLGLRDRGLLTPGAIADITIFDPETIGSRATFESPSVAPTGIHLVIKGTLLLPKSSSLLDGRGILRSGRPLAHAIVSHPSTSDTIGELHYER</sequence>
<dbReference type="OrthoDB" id="9775607at2"/>
<dbReference type="Proteomes" id="UP000289437">
    <property type="component" value="Unassembled WGS sequence"/>
</dbReference>
<keyword evidence="5" id="KW-1185">Reference proteome</keyword>
<feature type="domain" description="Amidohydrolase 3" evidence="3">
    <location>
        <begin position="43"/>
        <end position="488"/>
    </location>
</feature>
<dbReference type="SUPFAM" id="SSF51338">
    <property type="entry name" value="Composite domain of metallo-dependent hydrolases"/>
    <property type="match status" value="1"/>
</dbReference>
<dbReference type="PANTHER" id="PTHR11113:SF14">
    <property type="entry name" value="N-ACETYLGLUCOSAMINE-6-PHOSPHATE DEACETYLASE"/>
    <property type="match status" value="1"/>
</dbReference>
<dbReference type="SUPFAM" id="SSF51556">
    <property type="entry name" value="Metallo-dependent hydrolases"/>
    <property type="match status" value="1"/>
</dbReference>
<gene>
    <name evidence="4" type="ORF">GRAN_4777</name>
</gene>
<comment type="similarity">
    <text evidence="1">Belongs to the metallo-dependent hydrolases superfamily. NagA family.</text>
</comment>
<dbReference type="RefSeq" id="WP_128915374.1">
    <property type="nucleotide sequence ID" value="NZ_RDSM01000005.1"/>
</dbReference>
<dbReference type="InterPro" id="IPR011059">
    <property type="entry name" value="Metal-dep_hydrolase_composite"/>
</dbReference>